<dbReference type="InterPro" id="IPR011990">
    <property type="entry name" value="TPR-like_helical_dom_sf"/>
</dbReference>
<feature type="region of interest" description="Disordered" evidence="1">
    <location>
        <begin position="412"/>
        <end position="439"/>
    </location>
</feature>
<dbReference type="SUPFAM" id="SSF82199">
    <property type="entry name" value="SET domain"/>
    <property type="match status" value="1"/>
</dbReference>
<dbReference type="InterPro" id="IPR046341">
    <property type="entry name" value="SET_dom_sf"/>
</dbReference>
<dbReference type="Gene3D" id="1.25.40.10">
    <property type="entry name" value="Tetratricopeptide repeat domain"/>
    <property type="match status" value="1"/>
</dbReference>
<feature type="signal peptide" evidence="2">
    <location>
        <begin position="1"/>
        <end position="24"/>
    </location>
</feature>
<dbReference type="SMART" id="SM00317">
    <property type="entry name" value="SET"/>
    <property type="match status" value="1"/>
</dbReference>
<comment type="caution">
    <text evidence="4">The sequence shown here is derived from an EMBL/GenBank/DDBJ whole genome shotgun (WGS) entry which is preliminary data.</text>
</comment>
<evidence type="ECO:0000256" key="1">
    <source>
        <dbReference type="SAM" id="MobiDB-lite"/>
    </source>
</evidence>
<dbReference type="EMBL" id="JAUEDM010000003">
    <property type="protein sequence ID" value="KAK3321969.1"/>
    <property type="molecule type" value="Genomic_DNA"/>
</dbReference>
<reference evidence="4" key="2">
    <citation type="submission" date="2023-06" db="EMBL/GenBank/DDBJ databases">
        <authorList>
            <consortium name="Lawrence Berkeley National Laboratory"/>
            <person name="Haridas S."/>
            <person name="Hensen N."/>
            <person name="Bonometti L."/>
            <person name="Westerberg I."/>
            <person name="Brannstrom I.O."/>
            <person name="Guillou S."/>
            <person name="Cros-Aarteil S."/>
            <person name="Calhoun S."/>
            <person name="Kuo A."/>
            <person name="Mondo S."/>
            <person name="Pangilinan J."/>
            <person name="Riley R."/>
            <person name="Labutti K."/>
            <person name="Andreopoulos B."/>
            <person name="Lipzen A."/>
            <person name="Chen C."/>
            <person name="Yanf M."/>
            <person name="Daum C."/>
            <person name="Ng V."/>
            <person name="Clum A."/>
            <person name="Steindorff A."/>
            <person name="Ohm R."/>
            <person name="Martin F."/>
            <person name="Silar P."/>
            <person name="Natvig D."/>
            <person name="Lalanne C."/>
            <person name="Gautier V."/>
            <person name="Ament-Velasquez S.L."/>
            <person name="Kruys A."/>
            <person name="Hutchinson M.I."/>
            <person name="Powell A.J."/>
            <person name="Barry K."/>
            <person name="Miller A.N."/>
            <person name="Grigoriev I.V."/>
            <person name="Debuchy R."/>
            <person name="Gladieux P."/>
            <person name="Thoren M.H."/>
            <person name="Johannesson H."/>
        </authorList>
    </citation>
    <scope>NUCLEOTIDE SEQUENCE</scope>
    <source>
        <strain evidence="4">CBS 118394</strain>
    </source>
</reference>
<evidence type="ECO:0000313" key="5">
    <source>
        <dbReference type="Proteomes" id="UP001283341"/>
    </source>
</evidence>
<dbReference type="InterPro" id="IPR001214">
    <property type="entry name" value="SET_dom"/>
</dbReference>
<accession>A0AAE0IBB4</accession>
<dbReference type="Pfam" id="PF00856">
    <property type="entry name" value="SET"/>
    <property type="match status" value="1"/>
</dbReference>
<gene>
    <name evidence="4" type="ORF">B0H66DRAFT_638475</name>
</gene>
<sequence>MATRRSLSLHSFIQLLLSFSLAECTVIPGKQWCAVSVPAIFQPYTGSGSGICPPAVDDQSADWSPWAHKPYCVTTAPRRAGDQAKKFCAYTNSRHGSRGLSLVTTPEAAADSTVILDEYMPPYDVGEEKPFKVVEVPNKGLGVVATRHISRYEEIMVDYASLAVEITFASLVPAKTGYRVLHLAVDQLADPESILGLGKSNDLAADEIENVLRTNAFHTILGGMPHMALYPVVSRINHACKPNAYTRFIPRTLSVSVGASRDIKPGEEITISYVTVGQTTAERHKALKHWGFECQCDLCTSSEQEIAASDARRREIDDLRGQAAAAYQEGKPYQALRLTRQVLGLIPSEELFPLYSEQYENIARIYWILGDWETGLKYARQSLDVLREQGYLEDVRPEHLEVMVTNFRQSVGTAGRSGKGKGKMAGGGGGGGSSSQKAV</sequence>
<protein>
    <recommendedName>
        <fullName evidence="3">SET domain-containing protein</fullName>
    </recommendedName>
</protein>
<dbReference type="CDD" id="cd20071">
    <property type="entry name" value="SET_SMYD"/>
    <property type="match status" value="1"/>
</dbReference>
<dbReference type="AlphaFoldDB" id="A0AAE0IBB4"/>
<evidence type="ECO:0000313" key="4">
    <source>
        <dbReference type="EMBL" id="KAK3321969.1"/>
    </source>
</evidence>
<dbReference type="PROSITE" id="PS50280">
    <property type="entry name" value="SET"/>
    <property type="match status" value="1"/>
</dbReference>
<feature type="chain" id="PRO_5042007000" description="SET domain-containing protein" evidence="2">
    <location>
        <begin position="25"/>
        <end position="439"/>
    </location>
</feature>
<dbReference type="SUPFAM" id="SSF48452">
    <property type="entry name" value="TPR-like"/>
    <property type="match status" value="1"/>
</dbReference>
<dbReference type="Proteomes" id="UP001283341">
    <property type="component" value="Unassembled WGS sequence"/>
</dbReference>
<keyword evidence="5" id="KW-1185">Reference proteome</keyword>
<evidence type="ECO:0000259" key="3">
    <source>
        <dbReference type="PROSITE" id="PS50280"/>
    </source>
</evidence>
<feature type="domain" description="SET" evidence="3">
    <location>
        <begin position="129"/>
        <end position="274"/>
    </location>
</feature>
<evidence type="ECO:0000256" key="2">
    <source>
        <dbReference type="SAM" id="SignalP"/>
    </source>
</evidence>
<name>A0AAE0IBB4_9PEZI</name>
<reference evidence="4" key="1">
    <citation type="journal article" date="2023" name="Mol. Phylogenet. Evol.">
        <title>Genome-scale phylogeny and comparative genomics of the fungal order Sordariales.</title>
        <authorList>
            <person name="Hensen N."/>
            <person name="Bonometti L."/>
            <person name="Westerberg I."/>
            <person name="Brannstrom I.O."/>
            <person name="Guillou S."/>
            <person name="Cros-Aarteil S."/>
            <person name="Calhoun S."/>
            <person name="Haridas S."/>
            <person name="Kuo A."/>
            <person name="Mondo S."/>
            <person name="Pangilinan J."/>
            <person name="Riley R."/>
            <person name="LaButti K."/>
            <person name="Andreopoulos B."/>
            <person name="Lipzen A."/>
            <person name="Chen C."/>
            <person name="Yan M."/>
            <person name="Daum C."/>
            <person name="Ng V."/>
            <person name="Clum A."/>
            <person name="Steindorff A."/>
            <person name="Ohm R.A."/>
            <person name="Martin F."/>
            <person name="Silar P."/>
            <person name="Natvig D.O."/>
            <person name="Lalanne C."/>
            <person name="Gautier V."/>
            <person name="Ament-Velasquez S.L."/>
            <person name="Kruys A."/>
            <person name="Hutchinson M.I."/>
            <person name="Powell A.J."/>
            <person name="Barry K."/>
            <person name="Miller A.N."/>
            <person name="Grigoriev I.V."/>
            <person name="Debuchy R."/>
            <person name="Gladieux P."/>
            <person name="Hiltunen Thoren M."/>
            <person name="Johannesson H."/>
        </authorList>
    </citation>
    <scope>NUCLEOTIDE SEQUENCE</scope>
    <source>
        <strain evidence="4">CBS 118394</strain>
    </source>
</reference>
<proteinExistence type="predicted"/>
<keyword evidence="2" id="KW-0732">Signal</keyword>
<dbReference type="PANTHER" id="PTHR47332">
    <property type="entry name" value="SET DOMAIN-CONTAINING PROTEIN 5"/>
    <property type="match status" value="1"/>
</dbReference>
<feature type="compositionally biased region" description="Gly residues" evidence="1">
    <location>
        <begin position="423"/>
        <end position="433"/>
    </location>
</feature>
<dbReference type="InterPro" id="IPR053185">
    <property type="entry name" value="SET_domain_protein"/>
</dbReference>
<dbReference type="PANTHER" id="PTHR47332:SF6">
    <property type="entry name" value="SET DOMAIN-CONTAINING PROTEIN"/>
    <property type="match status" value="1"/>
</dbReference>
<organism evidence="4 5">
    <name type="scientific">Apodospora peruviana</name>
    <dbReference type="NCBI Taxonomy" id="516989"/>
    <lineage>
        <taxon>Eukaryota</taxon>
        <taxon>Fungi</taxon>
        <taxon>Dikarya</taxon>
        <taxon>Ascomycota</taxon>
        <taxon>Pezizomycotina</taxon>
        <taxon>Sordariomycetes</taxon>
        <taxon>Sordariomycetidae</taxon>
        <taxon>Sordariales</taxon>
        <taxon>Lasiosphaeriaceae</taxon>
        <taxon>Apodospora</taxon>
    </lineage>
</organism>
<dbReference type="Gene3D" id="2.170.270.10">
    <property type="entry name" value="SET domain"/>
    <property type="match status" value="1"/>
</dbReference>